<sequence>MGEGEDVSMGPGGSEWTPACGPRLRPTKEGKGKVESGETRASCDGNEITTWPEIWLEPGGSNGPDCGGVGPVGVESNKGGAARGGAGTGLGDIGGPKLVARRGVAGPKEEEPAGRPIRPGDDVIPLDAEGEATIVGRVVRPSHDSGRPRAAKRDPSAAVGVALARLVPALGGGGLRFR</sequence>
<accession>A0AAV8TCS2</accession>
<gene>
    <name evidence="2" type="ORF">K2173_004980</name>
</gene>
<comment type="caution">
    <text evidence="2">The sequence shown here is derived from an EMBL/GenBank/DDBJ whole genome shotgun (WGS) entry which is preliminary data.</text>
</comment>
<dbReference type="EMBL" id="JAIWQS010000005">
    <property type="protein sequence ID" value="KAJ8764079.1"/>
    <property type="molecule type" value="Genomic_DNA"/>
</dbReference>
<reference evidence="2 3" key="1">
    <citation type="submission" date="2021-09" db="EMBL/GenBank/DDBJ databases">
        <title>Genomic insights and catalytic innovation underlie evolution of tropane alkaloids biosynthesis.</title>
        <authorList>
            <person name="Wang Y.-J."/>
            <person name="Tian T."/>
            <person name="Huang J.-P."/>
            <person name="Huang S.-X."/>
        </authorList>
    </citation>
    <scope>NUCLEOTIDE SEQUENCE [LARGE SCALE GENOMIC DNA]</scope>
    <source>
        <strain evidence="2">KIB-2018</strain>
        <tissue evidence="2">Leaf</tissue>
    </source>
</reference>
<evidence type="ECO:0000256" key="1">
    <source>
        <dbReference type="SAM" id="MobiDB-lite"/>
    </source>
</evidence>
<feature type="compositionally biased region" description="Basic and acidic residues" evidence="1">
    <location>
        <begin position="107"/>
        <end position="121"/>
    </location>
</feature>
<dbReference type="AlphaFoldDB" id="A0AAV8TCS2"/>
<proteinExistence type="predicted"/>
<organism evidence="2 3">
    <name type="scientific">Erythroxylum novogranatense</name>
    <dbReference type="NCBI Taxonomy" id="1862640"/>
    <lineage>
        <taxon>Eukaryota</taxon>
        <taxon>Viridiplantae</taxon>
        <taxon>Streptophyta</taxon>
        <taxon>Embryophyta</taxon>
        <taxon>Tracheophyta</taxon>
        <taxon>Spermatophyta</taxon>
        <taxon>Magnoliopsida</taxon>
        <taxon>eudicotyledons</taxon>
        <taxon>Gunneridae</taxon>
        <taxon>Pentapetalae</taxon>
        <taxon>rosids</taxon>
        <taxon>fabids</taxon>
        <taxon>Malpighiales</taxon>
        <taxon>Erythroxylaceae</taxon>
        <taxon>Erythroxylum</taxon>
    </lineage>
</organism>
<evidence type="ECO:0000313" key="3">
    <source>
        <dbReference type="Proteomes" id="UP001159364"/>
    </source>
</evidence>
<protein>
    <submittedName>
        <fullName evidence="2">Uncharacterized protein</fullName>
    </submittedName>
</protein>
<evidence type="ECO:0000313" key="2">
    <source>
        <dbReference type="EMBL" id="KAJ8764079.1"/>
    </source>
</evidence>
<feature type="region of interest" description="Disordered" evidence="1">
    <location>
        <begin position="1"/>
        <end position="124"/>
    </location>
</feature>
<name>A0AAV8TCS2_9ROSI</name>
<keyword evidence="3" id="KW-1185">Reference proteome</keyword>
<feature type="compositionally biased region" description="Gly residues" evidence="1">
    <location>
        <begin position="60"/>
        <end position="71"/>
    </location>
</feature>
<feature type="compositionally biased region" description="Basic and acidic residues" evidence="1">
    <location>
        <begin position="26"/>
        <end position="38"/>
    </location>
</feature>
<dbReference type="Proteomes" id="UP001159364">
    <property type="component" value="Linkage Group LG05"/>
</dbReference>
<feature type="compositionally biased region" description="Gly residues" evidence="1">
    <location>
        <begin position="81"/>
        <end position="94"/>
    </location>
</feature>